<evidence type="ECO:0000256" key="3">
    <source>
        <dbReference type="PROSITE-ProRule" id="PRU00290"/>
    </source>
</evidence>
<feature type="compositionally biased region" description="Low complexity" evidence="4">
    <location>
        <begin position="1010"/>
        <end position="1023"/>
    </location>
</feature>
<proteinExistence type="predicted"/>
<comment type="caution">
    <text evidence="6">The sequence shown here is derived from an EMBL/GenBank/DDBJ whole genome shotgun (WGS) entry which is preliminary data.</text>
</comment>
<dbReference type="SUPFAM" id="SSF50978">
    <property type="entry name" value="WD40 repeat-like"/>
    <property type="match status" value="1"/>
</dbReference>
<dbReference type="GO" id="GO:0019905">
    <property type="term" value="F:syntaxin binding"/>
    <property type="evidence" value="ECO:0007669"/>
    <property type="project" value="TreeGrafter"/>
</dbReference>
<organism evidence="6 7">
    <name type="scientific">Gonium pectorale</name>
    <name type="common">Green alga</name>
    <dbReference type="NCBI Taxonomy" id="33097"/>
    <lineage>
        <taxon>Eukaryota</taxon>
        <taxon>Viridiplantae</taxon>
        <taxon>Chlorophyta</taxon>
        <taxon>core chlorophytes</taxon>
        <taxon>Chlorophyceae</taxon>
        <taxon>CS clade</taxon>
        <taxon>Chlamydomonadales</taxon>
        <taxon>Volvocaceae</taxon>
        <taxon>Gonium</taxon>
    </lineage>
</organism>
<dbReference type="AlphaFoldDB" id="A0A150G2I2"/>
<keyword evidence="3" id="KW-0175">Coiled coil</keyword>
<dbReference type="GO" id="GO:0006887">
    <property type="term" value="P:exocytosis"/>
    <property type="evidence" value="ECO:0007669"/>
    <property type="project" value="TreeGrafter"/>
</dbReference>
<dbReference type="STRING" id="33097.A0A150G2I2"/>
<feature type="compositionally biased region" description="Acidic residues" evidence="4">
    <location>
        <begin position="938"/>
        <end position="948"/>
    </location>
</feature>
<dbReference type="GO" id="GO:0005737">
    <property type="term" value="C:cytoplasm"/>
    <property type="evidence" value="ECO:0007669"/>
    <property type="project" value="UniProtKB-SubCell"/>
</dbReference>
<keyword evidence="7" id="KW-1185">Reference proteome</keyword>
<dbReference type="Gene3D" id="2.130.10.10">
    <property type="entry name" value="YVTN repeat-like/Quinoprotein amine dehydrogenase"/>
    <property type="match status" value="1"/>
</dbReference>
<feature type="region of interest" description="Disordered" evidence="4">
    <location>
        <begin position="916"/>
        <end position="1043"/>
    </location>
</feature>
<feature type="compositionally biased region" description="Basic and acidic residues" evidence="4">
    <location>
        <begin position="1025"/>
        <end position="1043"/>
    </location>
</feature>
<dbReference type="InterPro" id="IPR001388">
    <property type="entry name" value="Synaptobrevin-like"/>
</dbReference>
<comment type="subcellular location">
    <subcellularLocation>
        <location evidence="1">Cytoplasm</location>
    </subcellularLocation>
</comment>
<evidence type="ECO:0000256" key="4">
    <source>
        <dbReference type="SAM" id="MobiDB-lite"/>
    </source>
</evidence>
<dbReference type="InterPro" id="IPR015943">
    <property type="entry name" value="WD40/YVTN_repeat-like_dom_sf"/>
</dbReference>
<dbReference type="InterPro" id="IPR042855">
    <property type="entry name" value="V_SNARE_CC"/>
</dbReference>
<dbReference type="PROSITE" id="PS50892">
    <property type="entry name" value="V_SNARE"/>
    <property type="match status" value="1"/>
</dbReference>
<protein>
    <submittedName>
        <fullName evidence="6">SNR7/TML1 protein</fullName>
    </submittedName>
</protein>
<feature type="region of interest" description="Disordered" evidence="4">
    <location>
        <begin position="537"/>
        <end position="597"/>
    </location>
</feature>
<dbReference type="GO" id="GO:0005096">
    <property type="term" value="F:GTPase activator activity"/>
    <property type="evidence" value="ECO:0007669"/>
    <property type="project" value="TreeGrafter"/>
</dbReference>
<dbReference type="Proteomes" id="UP000075714">
    <property type="component" value="Unassembled WGS sequence"/>
</dbReference>
<reference evidence="7" key="1">
    <citation type="journal article" date="2016" name="Nat. Commun.">
        <title>The Gonium pectorale genome demonstrates co-option of cell cycle regulation during the evolution of multicellularity.</title>
        <authorList>
            <person name="Hanschen E.R."/>
            <person name="Marriage T.N."/>
            <person name="Ferris P.J."/>
            <person name="Hamaji T."/>
            <person name="Toyoda A."/>
            <person name="Fujiyama A."/>
            <person name="Neme R."/>
            <person name="Noguchi H."/>
            <person name="Minakuchi Y."/>
            <person name="Suzuki M."/>
            <person name="Kawai-Toyooka H."/>
            <person name="Smith D.R."/>
            <person name="Sparks H."/>
            <person name="Anderson J."/>
            <person name="Bakaric R."/>
            <person name="Luria V."/>
            <person name="Karger A."/>
            <person name="Kirschner M.W."/>
            <person name="Durand P.M."/>
            <person name="Michod R.E."/>
            <person name="Nozaki H."/>
            <person name="Olson B.J."/>
        </authorList>
    </citation>
    <scope>NUCLEOTIDE SEQUENCE [LARGE SCALE GENOMIC DNA]</scope>
    <source>
        <strain evidence="7">NIES-2863</strain>
    </source>
</reference>
<dbReference type="GO" id="GO:0006893">
    <property type="term" value="P:Golgi to plasma membrane transport"/>
    <property type="evidence" value="ECO:0007669"/>
    <property type="project" value="TreeGrafter"/>
</dbReference>
<feature type="compositionally biased region" description="Basic residues" evidence="4">
    <location>
        <begin position="189"/>
        <end position="207"/>
    </location>
</feature>
<dbReference type="OrthoDB" id="19944at2759"/>
<dbReference type="PRINTS" id="PR00219">
    <property type="entry name" value="SYNAPTOBREVN"/>
</dbReference>
<feature type="region of interest" description="Disordered" evidence="4">
    <location>
        <begin position="765"/>
        <end position="791"/>
    </location>
</feature>
<dbReference type="GO" id="GO:0005886">
    <property type="term" value="C:plasma membrane"/>
    <property type="evidence" value="ECO:0007669"/>
    <property type="project" value="TreeGrafter"/>
</dbReference>
<evidence type="ECO:0000313" key="6">
    <source>
        <dbReference type="EMBL" id="KXZ44048.1"/>
    </source>
</evidence>
<evidence type="ECO:0000259" key="5">
    <source>
        <dbReference type="PROSITE" id="PS50892"/>
    </source>
</evidence>
<dbReference type="PANTHER" id="PTHR10241:SF25">
    <property type="entry name" value="TOMOSYN, ISOFORM C"/>
    <property type="match status" value="1"/>
</dbReference>
<dbReference type="EMBL" id="LSYV01000076">
    <property type="protein sequence ID" value="KXZ44048.1"/>
    <property type="molecule type" value="Genomic_DNA"/>
</dbReference>
<feature type="compositionally biased region" description="Low complexity" evidence="4">
    <location>
        <begin position="552"/>
        <end position="568"/>
    </location>
</feature>
<keyword evidence="2" id="KW-0963">Cytoplasm</keyword>
<dbReference type="PANTHER" id="PTHR10241">
    <property type="entry name" value="LETHAL 2 GIANT LARVAE PROTEIN"/>
    <property type="match status" value="1"/>
</dbReference>
<feature type="compositionally biased region" description="Basic and acidic residues" evidence="4">
    <location>
        <begin position="782"/>
        <end position="791"/>
    </location>
</feature>
<feature type="domain" description="V-SNARE coiled-coil homology" evidence="5">
    <location>
        <begin position="1016"/>
        <end position="1080"/>
    </location>
</feature>
<dbReference type="Pfam" id="PF00957">
    <property type="entry name" value="Synaptobrevin"/>
    <property type="match status" value="1"/>
</dbReference>
<feature type="region of interest" description="Disordered" evidence="4">
    <location>
        <begin position="154"/>
        <end position="209"/>
    </location>
</feature>
<name>A0A150G2I2_GONPE</name>
<dbReference type="SUPFAM" id="SSF58038">
    <property type="entry name" value="SNARE fusion complex"/>
    <property type="match status" value="1"/>
</dbReference>
<feature type="compositionally biased region" description="Low complexity" evidence="4">
    <location>
        <begin position="890"/>
        <end position="903"/>
    </location>
</feature>
<dbReference type="CDD" id="cd15873">
    <property type="entry name" value="R-SNARE_STXBP5_6"/>
    <property type="match status" value="1"/>
</dbReference>
<feature type="region of interest" description="Disordered" evidence="4">
    <location>
        <begin position="885"/>
        <end position="904"/>
    </location>
</feature>
<dbReference type="GO" id="GO:0045159">
    <property type="term" value="F:myosin II binding"/>
    <property type="evidence" value="ECO:0007669"/>
    <property type="project" value="TreeGrafter"/>
</dbReference>
<dbReference type="Gene3D" id="1.20.5.110">
    <property type="match status" value="1"/>
</dbReference>
<sequence length="1081" mass="112571">MSPSNTLRPEDLCGEGEVRQLAVQSFGPVHRALVLFTAGVVSVWDLRATQLICSINPNDGDTTLDVPALAAAGEATAVCWIGTSRGDFATGHVDGSVLVWALPGLDPGQAALAATMRVVRDSAAPVRAIRCVFGEEGDSLLVLGGQEAEQPDALTLLPLPSGPDEADEDEDQSDEEDSEDSEAEGNARARARQGARARARAAARKPKQGPTRLPWFGHIIGFCLVAEGGNVSGYEAPAAVLQLVEGGQLVLQELRSQQPIMLTPRFQQRTHVTVTEAPMVPIHRPSGSSPSAISLAALRKVADEAASEEERLDPSGLGAFSCGTPPAPPSDASWGLVYCTGYKDGGVALWDLHGGTTRLLCAAPAGDAADGSRLADSSCGAVTCLSLAWPTGLLIAGHAKGEVRMYQFSSVERQADCVTLESINTPGAVTPLRQPPGLQLRLRVKVNSGEITSLGYCQAIRAVAAGDKAGGVALIDTAKPLVRWYAMPGQQPVLAAAVAPLPLPPARLRVPEVLGEEGAPSHAVIVADAEGCVVHGRRRRAVGSDDEEAGNSRDSSARAGSGRPASGSGQRGGSGRSGRHAGDDDEDDEGAWHDEEDGDDMDVEAMLAKAAAQATDQYLRLYTAANVLAGDRGTAAKRSPLPGQSWLYARPVQVYSLPSLEVVLDSPLSTWLSWYWDLPSGSSAGMKLGRLAATSRLGELLILGLSNELLRLSLAAGLPPTAQPQGLFDPAAATASLTAAAEYEAERLLPAGRLGRAADMLLEQEPQRADPSSTSDMIEGVDSPRARTEGRRVEKLGPAAAAAAAANVATTAASAAANAAEKAAGKMAGAAKEGVTLTGVTLTRVFNRVQQGLTRAVEETTRGVKQLATNVATNVATVQAALTEGGAGAAGSRPPAAGGPRSAEWYASLPDLGAVFSRTVPDDGTAASRQRQGRLREEEEDEDDDDVSELSITAGGAGEESLRNELFGGARPYTSSGGGTAPPSRPSAGGGGGVTAPRARTAEEIKRAYGRAPADRAGAANARTNELRSVMEENRSKLEERGQKLRQLDDKAADLEASAAGFAEMARQLAERERNKKWWQL</sequence>
<accession>A0A150G2I2</accession>
<gene>
    <name evidence="6" type="ORF">GPECTOR_75g772</name>
</gene>
<evidence type="ECO:0000313" key="7">
    <source>
        <dbReference type="Proteomes" id="UP000075714"/>
    </source>
</evidence>
<dbReference type="InterPro" id="IPR036322">
    <property type="entry name" value="WD40_repeat_dom_sf"/>
</dbReference>
<evidence type="ECO:0000256" key="2">
    <source>
        <dbReference type="ARBA" id="ARBA00022490"/>
    </source>
</evidence>
<feature type="compositionally biased region" description="Acidic residues" evidence="4">
    <location>
        <begin position="583"/>
        <end position="597"/>
    </location>
</feature>
<feature type="compositionally biased region" description="Acidic residues" evidence="4">
    <location>
        <begin position="164"/>
        <end position="183"/>
    </location>
</feature>
<evidence type="ECO:0000256" key="1">
    <source>
        <dbReference type="ARBA" id="ARBA00004496"/>
    </source>
</evidence>